<keyword evidence="2" id="KW-1185">Reference proteome</keyword>
<protein>
    <recommendedName>
        <fullName evidence="3">Integrase zinc-binding domain-containing protein</fullName>
    </recommendedName>
</protein>
<dbReference type="InParanoid" id="A0A369J4T6"/>
<reference evidence="1" key="1">
    <citation type="submission" date="2018-04" db="EMBL/GenBank/DDBJ databases">
        <title>Whole genome sequencing of Hypsizygus marmoreus.</title>
        <authorList>
            <person name="Choi I.-G."/>
            <person name="Min B."/>
            <person name="Kim J.-G."/>
            <person name="Kim S."/>
            <person name="Oh Y.-L."/>
            <person name="Kong W.-S."/>
            <person name="Park H."/>
            <person name="Jeong J."/>
            <person name="Song E.-S."/>
        </authorList>
    </citation>
    <scope>NUCLEOTIDE SEQUENCE [LARGE SCALE GENOMIC DNA]</scope>
    <source>
        <strain evidence="1">51987-8</strain>
    </source>
</reference>
<proteinExistence type="predicted"/>
<evidence type="ECO:0000313" key="1">
    <source>
        <dbReference type="EMBL" id="RDB17041.1"/>
    </source>
</evidence>
<accession>A0A369J4T6</accession>
<comment type="caution">
    <text evidence="1">The sequence shown here is derived from an EMBL/GenBank/DDBJ whole genome shotgun (WGS) entry which is preliminary data.</text>
</comment>
<gene>
    <name evidence="1" type="ORF">Hypma_002034</name>
</gene>
<sequence>MFLLHNFMDQMPCRVIQSQMEKRLREMMTHKAHSPSISCLSSTLATAKFIHLVDIWHFLETLELPEAESLQAQKRFLKSTTDFFLKDIEGKQLMFKHNPNRIPALVVLDKKRRVAIMTMSHNNLGHKGEQAVYELFKICFY</sequence>
<evidence type="ECO:0008006" key="3">
    <source>
        <dbReference type="Google" id="ProtNLM"/>
    </source>
</evidence>
<evidence type="ECO:0000313" key="2">
    <source>
        <dbReference type="Proteomes" id="UP000076154"/>
    </source>
</evidence>
<dbReference type="OrthoDB" id="2894189at2759"/>
<organism evidence="1 2">
    <name type="scientific">Hypsizygus marmoreus</name>
    <name type="common">White beech mushroom</name>
    <name type="synonym">Agaricus marmoreus</name>
    <dbReference type="NCBI Taxonomy" id="39966"/>
    <lineage>
        <taxon>Eukaryota</taxon>
        <taxon>Fungi</taxon>
        <taxon>Dikarya</taxon>
        <taxon>Basidiomycota</taxon>
        <taxon>Agaricomycotina</taxon>
        <taxon>Agaricomycetes</taxon>
        <taxon>Agaricomycetidae</taxon>
        <taxon>Agaricales</taxon>
        <taxon>Tricholomatineae</taxon>
        <taxon>Lyophyllaceae</taxon>
        <taxon>Hypsizygus</taxon>
    </lineage>
</organism>
<dbReference type="STRING" id="39966.A0A369J4T6"/>
<name>A0A369J4T6_HYPMA</name>
<dbReference type="EMBL" id="LUEZ02000119">
    <property type="protein sequence ID" value="RDB17041.1"/>
    <property type="molecule type" value="Genomic_DNA"/>
</dbReference>
<dbReference type="Proteomes" id="UP000076154">
    <property type="component" value="Unassembled WGS sequence"/>
</dbReference>
<dbReference type="AlphaFoldDB" id="A0A369J4T6"/>